<feature type="domain" description="AbiEi antitoxin N-terminal" evidence="1">
    <location>
        <begin position="17"/>
        <end position="60"/>
    </location>
</feature>
<dbReference type="Gene3D" id="1.10.10.10">
    <property type="entry name" value="Winged helix-like DNA-binding domain superfamily/Winged helix DNA-binding domain"/>
    <property type="match status" value="1"/>
</dbReference>
<evidence type="ECO:0000313" key="3">
    <source>
        <dbReference type="Proteomes" id="UP000240880"/>
    </source>
</evidence>
<sequence>MSVGLRGKKKEIYKIIKSAKTISLAEIKASTNINYNTIRSSVVSLTKAGLIERVGKGTYRAK</sequence>
<comment type="caution">
    <text evidence="2">The sequence shown here is derived from an EMBL/GenBank/DDBJ whole genome shotgun (WGS) entry which is preliminary data.</text>
</comment>
<dbReference type="Proteomes" id="UP000240880">
    <property type="component" value="Unassembled WGS sequence"/>
</dbReference>
<organism evidence="2 3">
    <name type="scientific">Candidatus Marsarchaeota G1 archaeon OSP_D</name>
    <dbReference type="NCBI Taxonomy" id="1978155"/>
    <lineage>
        <taxon>Archaea</taxon>
        <taxon>Candidatus Marsarchaeota</taxon>
        <taxon>Candidatus Marsarchaeota group 1</taxon>
    </lineage>
</organism>
<dbReference type="EMBL" id="NEXC01000040">
    <property type="protein sequence ID" value="PSN83020.1"/>
    <property type="molecule type" value="Genomic_DNA"/>
</dbReference>
<gene>
    <name evidence="2" type="ORF">B9Q01_06140</name>
</gene>
<evidence type="ECO:0000313" key="2">
    <source>
        <dbReference type="EMBL" id="PSN83020.1"/>
    </source>
</evidence>
<evidence type="ECO:0000259" key="1">
    <source>
        <dbReference type="Pfam" id="PF13338"/>
    </source>
</evidence>
<accession>A0A2R6A9E0</accession>
<dbReference type="Pfam" id="PF13338">
    <property type="entry name" value="AbiEi_4"/>
    <property type="match status" value="1"/>
</dbReference>
<dbReference type="SUPFAM" id="SSF46785">
    <property type="entry name" value="Winged helix' DNA-binding domain"/>
    <property type="match status" value="1"/>
</dbReference>
<proteinExistence type="predicted"/>
<dbReference type="InterPro" id="IPR036390">
    <property type="entry name" value="WH_DNA-bd_sf"/>
</dbReference>
<dbReference type="InterPro" id="IPR025159">
    <property type="entry name" value="AbiEi_N"/>
</dbReference>
<dbReference type="AlphaFoldDB" id="A0A2R6A9E0"/>
<dbReference type="InterPro" id="IPR036388">
    <property type="entry name" value="WH-like_DNA-bd_sf"/>
</dbReference>
<name>A0A2R6A9E0_9ARCH</name>
<reference evidence="2 3" key="1">
    <citation type="submission" date="2017-04" db="EMBL/GenBank/DDBJ databases">
        <title>Novel microbial lineages endemic to geothermal iron-oxide mats fill important gaps in the evolutionary history of Archaea.</title>
        <authorList>
            <person name="Jay Z.J."/>
            <person name="Beam J.P."/>
            <person name="Dlakic M."/>
            <person name="Rusch D.B."/>
            <person name="Kozubal M.A."/>
            <person name="Inskeep W.P."/>
        </authorList>
    </citation>
    <scope>NUCLEOTIDE SEQUENCE [LARGE SCALE GENOMIC DNA]</scope>
    <source>
        <strain evidence="2">OSP_D</strain>
    </source>
</reference>
<protein>
    <recommendedName>
        <fullName evidence="1">AbiEi antitoxin N-terminal domain-containing protein</fullName>
    </recommendedName>
</protein>